<proteinExistence type="predicted"/>
<dbReference type="EMBL" id="LJRI01000246">
    <property type="protein sequence ID" value="KPZ08589.1"/>
    <property type="molecule type" value="Genomic_DNA"/>
</dbReference>
<protein>
    <submittedName>
        <fullName evidence="1">Uncharacterized protein</fullName>
    </submittedName>
</protein>
<evidence type="ECO:0000313" key="2">
    <source>
        <dbReference type="Proteomes" id="UP000050384"/>
    </source>
</evidence>
<dbReference type="PATRIC" id="fig|264459.3.peg.5234"/>
<gene>
    <name evidence="1" type="ORF">ALO94_03295</name>
</gene>
<evidence type="ECO:0000313" key="1">
    <source>
        <dbReference type="EMBL" id="KPZ08589.1"/>
    </source>
</evidence>
<sequence length="67" mass="7203">MNDRATQSCAPNSNGVALISLAMAMRPATNIPLFGLIAEMREPEKVECFGLSLSTLPAIFDRKPAKP</sequence>
<reference evidence="1 2" key="1">
    <citation type="submission" date="2015-09" db="EMBL/GenBank/DDBJ databases">
        <title>Genome announcement of multiple Pseudomonas syringae strains.</title>
        <authorList>
            <person name="Thakur S."/>
            <person name="Wang P.W."/>
            <person name="Gong Y."/>
            <person name="Weir B.S."/>
            <person name="Guttman D.S."/>
        </authorList>
    </citation>
    <scope>NUCLEOTIDE SEQUENCE [LARGE SCALE GENOMIC DNA]</scope>
    <source>
        <strain evidence="1 2">ICMP16929</strain>
    </source>
</reference>
<accession>A0A0Q0CIW7</accession>
<dbReference type="AlphaFoldDB" id="A0A0Q0CIW7"/>
<organism evidence="1 2">
    <name type="scientific">Pseudomonas syringae pv. spinaceae</name>
    <dbReference type="NCBI Taxonomy" id="264459"/>
    <lineage>
        <taxon>Bacteria</taxon>
        <taxon>Pseudomonadati</taxon>
        <taxon>Pseudomonadota</taxon>
        <taxon>Gammaproteobacteria</taxon>
        <taxon>Pseudomonadales</taxon>
        <taxon>Pseudomonadaceae</taxon>
        <taxon>Pseudomonas</taxon>
        <taxon>Pseudomonas syringae</taxon>
    </lineage>
</organism>
<comment type="caution">
    <text evidence="1">The sequence shown here is derived from an EMBL/GenBank/DDBJ whole genome shotgun (WGS) entry which is preliminary data.</text>
</comment>
<name>A0A0Q0CIW7_PSESX</name>
<dbReference type="Proteomes" id="UP000050384">
    <property type="component" value="Unassembled WGS sequence"/>
</dbReference>